<feature type="binding site" evidence="3">
    <location>
        <position position="35"/>
    </location>
    <ligand>
        <name>Mg(2+)</name>
        <dbReference type="ChEBI" id="CHEBI:18420"/>
        <label>1</label>
    </ligand>
</feature>
<protein>
    <submittedName>
        <fullName evidence="4">ADP-ribosylation/Crystallin J1</fullName>
    </submittedName>
</protein>
<evidence type="ECO:0000313" key="5">
    <source>
        <dbReference type="Proteomes" id="UP000000365"/>
    </source>
</evidence>
<keyword evidence="5" id="KW-1185">Reference proteome</keyword>
<dbReference type="HOGENOM" id="CLU_024566_7_0_2"/>
<dbReference type="AlphaFoldDB" id="A2STZ3"/>
<keyword evidence="3" id="KW-0479">Metal-binding</keyword>
<sequence length="290" mass="31342">MPSETNTARFSTEPAFSRAYKGHPNHNLLPGQYTDDGQLILISSRILAEGSWDNTNYAKELLRTYTLQKFRYPDGTTFAACKKMEKSGDLTGSGIYSDSTGCIGLAVPFALAFKDRKEMAKELLTACMVTHTHPGVHAAVIGFALLLNTLLETHDVEAGFTALQTAAENMDPLLAGKIANAVRIEKTGMPTADAVSIIGNTASVYQTLPLAVFFCRRYYIPRELLGISSTCGGNADTVSLLCGAFCGARFGISALPEDLIPQLERVGIFADLAEKLMNRETKSPDEESGE</sequence>
<dbReference type="GO" id="GO:0046872">
    <property type="term" value="F:metal ion binding"/>
    <property type="evidence" value="ECO:0007669"/>
    <property type="project" value="UniProtKB-KW"/>
</dbReference>
<dbReference type="Gene3D" id="1.10.4080.10">
    <property type="entry name" value="ADP-ribosylation/Crystallin J1"/>
    <property type="match status" value="1"/>
</dbReference>
<feature type="binding site" evidence="3">
    <location>
        <position position="237"/>
    </location>
    <ligand>
        <name>Mg(2+)</name>
        <dbReference type="ChEBI" id="CHEBI:18420"/>
        <label>1</label>
    </ligand>
</feature>
<dbReference type="InterPro" id="IPR050792">
    <property type="entry name" value="ADP-ribosylglycohydrolase"/>
</dbReference>
<evidence type="ECO:0000256" key="1">
    <source>
        <dbReference type="ARBA" id="ARBA00010702"/>
    </source>
</evidence>
<dbReference type="PANTHER" id="PTHR16222:SF24">
    <property type="entry name" value="ADP-RIBOSYLHYDROLASE ARH3"/>
    <property type="match status" value="1"/>
</dbReference>
<dbReference type="SUPFAM" id="SSF101478">
    <property type="entry name" value="ADP-ribosylglycohydrolase"/>
    <property type="match status" value="1"/>
</dbReference>
<gene>
    <name evidence="4" type="ordered locus">Mlab_1638</name>
</gene>
<comment type="cofactor">
    <cofactor evidence="3">
        <name>Mg(2+)</name>
        <dbReference type="ChEBI" id="CHEBI:18420"/>
    </cofactor>
    <text evidence="3">Binds 2 magnesium ions per subunit.</text>
</comment>
<feature type="binding site" evidence="3">
    <location>
        <position position="36"/>
    </location>
    <ligand>
        <name>Mg(2+)</name>
        <dbReference type="ChEBI" id="CHEBI:18420"/>
        <label>1</label>
    </ligand>
</feature>
<dbReference type="KEGG" id="mla:Mlab_1638"/>
<dbReference type="STRING" id="410358.Mlab_1638"/>
<evidence type="ECO:0000313" key="4">
    <source>
        <dbReference type="EMBL" id="ABN07799.1"/>
    </source>
</evidence>
<dbReference type="PANTHER" id="PTHR16222">
    <property type="entry name" value="ADP-RIBOSYLGLYCOHYDROLASE"/>
    <property type="match status" value="1"/>
</dbReference>
<dbReference type="EMBL" id="CP000559">
    <property type="protein sequence ID" value="ABN07799.1"/>
    <property type="molecule type" value="Genomic_DNA"/>
</dbReference>
<dbReference type="InterPro" id="IPR036705">
    <property type="entry name" value="Ribosyl_crysJ1_sf"/>
</dbReference>
<dbReference type="Proteomes" id="UP000000365">
    <property type="component" value="Chromosome"/>
</dbReference>
<name>A2STZ3_METLZ</name>
<reference evidence="4 5" key="1">
    <citation type="journal article" date="2009" name="Stand. Genomic Sci.">
        <title>Complete genome sequence of Methanocorpusculum labreanum type strain Z.</title>
        <authorList>
            <person name="Anderson I.J."/>
            <person name="Sieprawska-Lupa M."/>
            <person name="Goltsman E."/>
            <person name="Lapidus A."/>
            <person name="Copeland A."/>
            <person name="Glavina Del Rio T."/>
            <person name="Tice H."/>
            <person name="Dalin E."/>
            <person name="Barry K."/>
            <person name="Pitluck S."/>
            <person name="Hauser L."/>
            <person name="Land M."/>
            <person name="Lucas S."/>
            <person name="Richardson P."/>
            <person name="Whitman W.B."/>
            <person name="Kyrpides N.C."/>
        </authorList>
    </citation>
    <scope>NUCLEOTIDE SEQUENCE [LARGE SCALE GENOMIC DNA]</scope>
    <source>
        <strain evidence="5">ATCC 43576 / DSM 4855 / Z</strain>
    </source>
</reference>
<comment type="similarity">
    <text evidence="1">Belongs to the ADP-ribosylglycohydrolase family.</text>
</comment>
<keyword evidence="2" id="KW-0378">Hydrolase</keyword>
<proteinExistence type="inferred from homology"/>
<evidence type="ECO:0000256" key="3">
    <source>
        <dbReference type="PIRSR" id="PIRSR605502-1"/>
    </source>
</evidence>
<dbReference type="eggNOG" id="arCOG04448">
    <property type="taxonomic scope" value="Archaea"/>
</dbReference>
<dbReference type="GO" id="GO:0016787">
    <property type="term" value="F:hydrolase activity"/>
    <property type="evidence" value="ECO:0007669"/>
    <property type="project" value="UniProtKB-KW"/>
</dbReference>
<evidence type="ECO:0000256" key="2">
    <source>
        <dbReference type="ARBA" id="ARBA00022801"/>
    </source>
</evidence>
<organism evidence="4 5">
    <name type="scientific">Methanocorpusculum labreanum (strain ATCC 43576 / DSM 4855 / Z)</name>
    <dbReference type="NCBI Taxonomy" id="410358"/>
    <lineage>
        <taxon>Archaea</taxon>
        <taxon>Methanobacteriati</taxon>
        <taxon>Methanobacteriota</taxon>
        <taxon>Stenosarchaea group</taxon>
        <taxon>Methanomicrobia</taxon>
        <taxon>Methanomicrobiales</taxon>
        <taxon>Methanocorpusculaceae</taxon>
        <taxon>Methanocorpusculum</taxon>
    </lineage>
</organism>
<accession>A2STZ3</accession>
<keyword evidence="3" id="KW-0460">Magnesium</keyword>
<feature type="binding site" evidence="3">
    <location>
        <position position="34"/>
    </location>
    <ligand>
        <name>Mg(2+)</name>
        <dbReference type="ChEBI" id="CHEBI:18420"/>
        <label>1</label>
    </ligand>
</feature>
<dbReference type="Pfam" id="PF03747">
    <property type="entry name" value="ADP_ribosyl_GH"/>
    <property type="match status" value="1"/>
</dbReference>
<feature type="binding site" evidence="3">
    <location>
        <position position="236"/>
    </location>
    <ligand>
        <name>Mg(2+)</name>
        <dbReference type="ChEBI" id="CHEBI:18420"/>
        <label>1</label>
    </ligand>
</feature>
<dbReference type="InterPro" id="IPR005502">
    <property type="entry name" value="Ribosyl_crysJ1"/>
</dbReference>